<feature type="binding site" evidence="13">
    <location>
        <begin position="175"/>
        <end position="182"/>
    </location>
    <ligand>
        <name>ATP</name>
        <dbReference type="ChEBI" id="CHEBI:30616"/>
    </ligand>
</feature>
<dbReference type="InterPro" id="IPR050053">
    <property type="entry name" value="ATPase_alpha/beta_chains"/>
</dbReference>
<dbReference type="InterPro" id="IPR004100">
    <property type="entry name" value="ATPase_F1/V1/A1_a/bsu_N"/>
</dbReference>
<dbReference type="HAMAP" id="MF_01347">
    <property type="entry name" value="ATP_synth_beta_bact"/>
    <property type="match status" value="1"/>
</dbReference>
<evidence type="ECO:0000256" key="7">
    <source>
        <dbReference type="ARBA" id="ARBA00022967"/>
    </source>
</evidence>
<keyword evidence="19" id="KW-1185">Reference proteome</keyword>
<dbReference type="CDD" id="cd01133">
    <property type="entry name" value="F1-ATPase_beta_CD"/>
    <property type="match status" value="1"/>
</dbReference>
<dbReference type="Pfam" id="PF02874">
    <property type="entry name" value="ATP-synt_ab_N"/>
    <property type="match status" value="1"/>
</dbReference>
<gene>
    <name evidence="13 18" type="primary">atpD</name>
    <name evidence="18" type="ORF">NM686_011895</name>
</gene>
<dbReference type="InterPro" id="IPR020003">
    <property type="entry name" value="ATPase_a/bsu_AS"/>
</dbReference>
<evidence type="ECO:0000313" key="19">
    <source>
        <dbReference type="Proteomes" id="UP001162780"/>
    </source>
</evidence>
<dbReference type="RefSeq" id="WP_255188077.1">
    <property type="nucleotide sequence ID" value="NZ_CP113517.1"/>
</dbReference>
<keyword evidence="3 13" id="KW-1003">Cell membrane</keyword>
<dbReference type="InterPro" id="IPR005722">
    <property type="entry name" value="ATP_synth_F1_bsu"/>
</dbReference>
<feature type="domain" description="ATPase F1/V1/A1 complex alpha/beta subunit nucleotide-binding" evidence="15">
    <location>
        <begin position="155"/>
        <end position="368"/>
    </location>
</feature>
<keyword evidence="11 13" id="KW-0066">ATP synthesis</keyword>
<proteinExistence type="inferred from homology"/>
<dbReference type="PROSITE" id="PS00152">
    <property type="entry name" value="ATPASE_ALPHA_BETA"/>
    <property type="match status" value="1"/>
</dbReference>
<feature type="region of interest" description="Disordered" evidence="14">
    <location>
        <begin position="1"/>
        <end position="29"/>
    </location>
</feature>
<dbReference type="Pfam" id="PF22919">
    <property type="entry name" value="ATP-synt_VA_C"/>
    <property type="match status" value="1"/>
</dbReference>
<evidence type="ECO:0000259" key="17">
    <source>
        <dbReference type="Pfam" id="PF22919"/>
    </source>
</evidence>
<dbReference type="SUPFAM" id="SSF52540">
    <property type="entry name" value="P-loop containing nucleoside triphosphate hydrolases"/>
    <property type="match status" value="1"/>
</dbReference>
<dbReference type="CDD" id="cd18115">
    <property type="entry name" value="ATP-synt_F1_beta_N"/>
    <property type="match status" value="1"/>
</dbReference>
<keyword evidence="8 13" id="KW-0406">Ion transport</keyword>
<organism evidence="18 19">
    <name type="scientific">Methylomonas rapida</name>
    <dbReference type="NCBI Taxonomy" id="2963939"/>
    <lineage>
        <taxon>Bacteria</taxon>
        <taxon>Pseudomonadati</taxon>
        <taxon>Pseudomonadota</taxon>
        <taxon>Gammaproteobacteria</taxon>
        <taxon>Methylococcales</taxon>
        <taxon>Methylococcaceae</taxon>
        <taxon>Methylomonas</taxon>
    </lineage>
</organism>
<evidence type="ECO:0000256" key="11">
    <source>
        <dbReference type="ARBA" id="ARBA00023310"/>
    </source>
</evidence>
<dbReference type="InterPro" id="IPR027417">
    <property type="entry name" value="P-loop_NTPase"/>
</dbReference>
<dbReference type="EC" id="7.1.2.2" evidence="13"/>
<evidence type="ECO:0000256" key="1">
    <source>
        <dbReference type="ARBA" id="ARBA00004370"/>
    </source>
</evidence>
<dbReference type="CDD" id="cd18110">
    <property type="entry name" value="ATP-synt_F1_beta_C"/>
    <property type="match status" value="1"/>
</dbReference>
<dbReference type="SUPFAM" id="SSF47917">
    <property type="entry name" value="C-terminal domain of alpha and beta subunits of F1 ATP synthase"/>
    <property type="match status" value="1"/>
</dbReference>
<feature type="domain" description="ATP synthase A/B type C-terminal" evidence="17">
    <location>
        <begin position="374"/>
        <end position="452"/>
    </location>
</feature>
<evidence type="ECO:0000256" key="8">
    <source>
        <dbReference type="ARBA" id="ARBA00023065"/>
    </source>
</evidence>
<dbReference type="Gene3D" id="3.40.50.300">
    <property type="entry name" value="P-loop containing nucleotide triphosphate hydrolases"/>
    <property type="match status" value="1"/>
</dbReference>
<evidence type="ECO:0000256" key="3">
    <source>
        <dbReference type="ARBA" id="ARBA00022475"/>
    </source>
</evidence>
<dbReference type="Proteomes" id="UP001162780">
    <property type="component" value="Chromosome"/>
</dbReference>
<protein>
    <recommendedName>
        <fullName evidence="13">ATP synthase subunit beta</fullName>
        <ecNumber evidence="13">7.1.2.2</ecNumber>
    </recommendedName>
    <alternativeName>
        <fullName evidence="13">ATP synthase F1 sector subunit beta</fullName>
    </alternativeName>
    <alternativeName>
        <fullName evidence="13">F-ATPase subunit beta</fullName>
    </alternativeName>
</protein>
<comment type="function">
    <text evidence="13">Produces ATP from ADP in the presence of a proton gradient across the membrane. The catalytic sites are hosted primarily by the beta subunits.</text>
</comment>
<evidence type="ECO:0000256" key="12">
    <source>
        <dbReference type="ARBA" id="ARBA00024342"/>
    </source>
</evidence>
<evidence type="ECO:0000256" key="6">
    <source>
        <dbReference type="ARBA" id="ARBA00022840"/>
    </source>
</evidence>
<keyword evidence="10 13" id="KW-0139">CF(1)</keyword>
<keyword evidence="2 13" id="KW-0813">Transport</keyword>
<dbReference type="Gene3D" id="2.40.10.170">
    <property type="match status" value="1"/>
</dbReference>
<sequence length="486" mass="52679">MSIRPKTSAALAKGLPENRSGGDASPLNAEGRVTAIRGSVVDVRFPGDLPAVNHALRAGEDGRVIIEVAAHQSPDTVRGIALTTTQGLSRGAPVIATGQPLRIPVGKRLLGRMLNVFGTAIDGGESLEDGEWRSIHQPPLPLARRSAKLEMFETGIKAIDLLSPLQRGGKAGMFGGAGVGKTVVIDELIHNMAGRYQGVSLFCGIGERCREAEETFRDMRETGVLQRAVLIFGQMNEAPGARFRVGHAALTIAEYFRDVEKQDVLLLIDNIFRFIQAGTEVSGLMGRIPSRVGYQPTLATELAELEERVTSSQTGAITSVQAVYVPADDFTDPSASHTFSHLSASVVLSRKRAAQGFYPAIDPLVSNSKMLNPAVVGDRHYRVAGEVRRTLAEYEDLKDIIAMLGLEELSEADRRTVNRARRLERFLTQPFFATEQFTGQAGRWVSLDETLNGCEQILADRFADSPENALYMIGGISEARLDNDGN</sequence>
<evidence type="ECO:0000256" key="4">
    <source>
        <dbReference type="ARBA" id="ARBA00022741"/>
    </source>
</evidence>
<dbReference type="InterPro" id="IPR017691">
    <property type="entry name" value="Alt_ATPase_F1_bsu"/>
</dbReference>
<dbReference type="InterPro" id="IPR000194">
    <property type="entry name" value="ATPase_F1/V1/A1_a/bsu_nucl-bd"/>
</dbReference>
<dbReference type="PANTHER" id="PTHR15184:SF71">
    <property type="entry name" value="ATP SYNTHASE SUBUNIT BETA, MITOCHONDRIAL"/>
    <property type="match status" value="1"/>
</dbReference>
<dbReference type="InterPro" id="IPR055190">
    <property type="entry name" value="ATP-synt_VA_C"/>
</dbReference>
<comment type="subcellular location">
    <subcellularLocation>
        <location evidence="13">Cell membrane</location>
        <topology evidence="13">Peripheral membrane protein</topology>
    </subcellularLocation>
    <subcellularLocation>
        <location evidence="1">Membrane</location>
    </subcellularLocation>
</comment>
<evidence type="ECO:0000259" key="16">
    <source>
        <dbReference type="Pfam" id="PF02874"/>
    </source>
</evidence>
<comment type="catalytic activity">
    <reaction evidence="13">
        <text>ATP + H2O + 4 H(+)(in) = ADP + phosphate + 5 H(+)(out)</text>
        <dbReference type="Rhea" id="RHEA:57720"/>
        <dbReference type="ChEBI" id="CHEBI:15377"/>
        <dbReference type="ChEBI" id="CHEBI:15378"/>
        <dbReference type="ChEBI" id="CHEBI:30616"/>
        <dbReference type="ChEBI" id="CHEBI:43474"/>
        <dbReference type="ChEBI" id="CHEBI:456216"/>
        <dbReference type="EC" id="7.1.2.2"/>
    </reaction>
</comment>
<reference evidence="18" key="1">
    <citation type="submission" date="2022-11" db="EMBL/GenBank/DDBJ databases">
        <title>Methylomonas rapida sp. nov., Carotenoid-Producing Obligate Methanotrophs with High Growth Characteristics and Biotechnological Potential.</title>
        <authorList>
            <person name="Tikhonova E.N."/>
            <person name="Suleimanov R.Z."/>
            <person name="Miroshnikov K."/>
            <person name="Oshkin I.Y."/>
            <person name="Belova S.E."/>
            <person name="Danilova O.V."/>
            <person name="Ashikhmin A."/>
            <person name="Konopkin A."/>
            <person name="But S.Y."/>
            <person name="Khmelenina V.N."/>
            <person name="Kuznetsov N."/>
            <person name="Pimenov N.V."/>
            <person name="Dedysh S.N."/>
        </authorList>
    </citation>
    <scope>NUCLEOTIDE SEQUENCE</scope>
    <source>
        <strain evidence="18">MP1</strain>
    </source>
</reference>
<dbReference type="EMBL" id="CP113517">
    <property type="protein sequence ID" value="WAR43100.1"/>
    <property type="molecule type" value="Genomic_DNA"/>
</dbReference>
<keyword evidence="4 13" id="KW-0547">Nucleotide-binding</keyword>
<dbReference type="PANTHER" id="PTHR15184">
    <property type="entry name" value="ATP SYNTHASE"/>
    <property type="match status" value="1"/>
</dbReference>
<dbReference type="NCBIfam" id="TIGR03305">
    <property type="entry name" value="alt_F1F0_F1_bet"/>
    <property type="match status" value="1"/>
</dbReference>
<comment type="similarity">
    <text evidence="12">Belongs to the ATPase alpha/beta chains family. T3SS ATPase subfamily.</text>
</comment>
<evidence type="ECO:0000256" key="14">
    <source>
        <dbReference type="SAM" id="MobiDB-lite"/>
    </source>
</evidence>
<name>A0ABY7GCT9_9GAMM</name>
<dbReference type="Pfam" id="PF00006">
    <property type="entry name" value="ATP-synt_ab"/>
    <property type="match status" value="1"/>
</dbReference>
<accession>A0ABY7GCT9</accession>
<evidence type="ECO:0000256" key="2">
    <source>
        <dbReference type="ARBA" id="ARBA00022448"/>
    </source>
</evidence>
<evidence type="ECO:0000313" key="18">
    <source>
        <dbReference type="EMBL" id="WAR43100.1"/>
    </source>
</evidence>
<keyword evidence="9 13" id="KW-0472">Membrane</keyword>
<keyword evidence="5 13" id="KW-0375">Hydrogen ion transport</keyword>
<keyword evidence="7 13" id="KW-1278">Translocase</keyword>
<dbReference type="InterPro" id="IPR024034">
    <property type="entry name" value="ATPase_F1/V1_b/a_C"/>
</dbReference>
<feature type="domain" description="ATPase F1/V1/A1 complex alpha/beta subunit N-terminal" evidence="16">
    <location>
        <begin position="33"/>
        <end position="98"/>
    </location>
</feature>
<evidence type="ECO:0000256" key="5">
    <source>
        <dbReference type="ARBA" id="ARBA00022781"/>
    </source>
</evidence>
<keyword evidence="6 13" id="KW-0067">ATP-binding</keyword>
<evidence type="ECO:0000256" key="13">
    <source>
        <dbReference type="HAMAP-Rule" id="MF_01347"/>
    </source>
</evidence>
<dbReference type="NCBIfam" id="TIGR01039">
    <property type="entry name" value="atpD"/>
    <property type="match status" value="1"/>
</dbReference>
<evidence type="ECO:0000256" key="10">
    <source>
        <dbReference type="ARBA" id="ARBA00023196"/>
    </source>
</evidence>
<dbReference type="SUPFAM" id="SSF50615">
    <property type="entry name" value="N-terminal domain of alpha and beta subunits of F1 ATP synthase"/>
    <property type="match status" value="1"/>
</dbReference>
<dbReference type="InterPro" id="IPR036121">
    <property type="entry name" value="ATPase_F1/V1/A1_a/bsu_N_sf"/>
</dbReference>
<evidence type="ECO:0000259" key="15">
    <source>
        <dbReference type="Pfam" id="PF00006"/>
    </source>
</evidence>
<dbReference type="Gene3D" id="1.10.1140.10">
    <property type="entry name" value="Bovine Mitochondrial F1-atpase, Atp Synthase Beta Chain, Chain D, domain 3"/>
    <property type="match status" value="1"/>
</dbReference>
<evidence type="ECO:0000256" key="9">
    <source>
        <dbReference type="ARBA" id="ARBA00023136"/>
    </source>
</evidence>